<dbReference type="GO" id="GO:0039624">
    <property type="term" value="C:viral outer capsid"/>
    <property type="evidence" value="ECO:0007669"/>
    <property type="project" value="UniProtKB-KW"/>
</dbReference>
<dbReference type="Pfam" id="PF00901">
    <property type="entry name" value="Orbi_VP5"/>
    <property type="match status" value="1"/>
</dbReference>
<reference evidence="11" key="1">
    <citation type="submission" date="2011-08" db="EMBL/GenBank/DDBJ databases">
        <title>Amplification and full length nucleotide sequencing of VP5 gene of Indian isolate of BTV 21.</title>
        <authorList>
            <person name="Shafiq S.M."/>
            <person name="Minakshi P."/>
            <person name="Ranjan K."/>
            <person name="Bhateja A."/>
            <person name="Kumar P."/>
            <person name="Dalal R."/>
        </authorList>
    </citation>
    <scope>NUCLEOTIDE SEQUENCE</scope>
    <source>
        <strain evidence="11">Kmno-7/06/IND</strain>
    </source>
</reference>
<evidence type="ECO:0000256" key="5">
    <source>
        <dbReference type="ARBA" id="ARBA00022595"/>
    </source>
</evidence>
<dbReference type="GO" id="GO:0140267">
    <property type="term" value="P:symbiont entry into host cell via permeabilization of host membrane"/>
    <property type="evidence" value="ECO:0007669"/>
    <property type="project" value="UniProtKB-KW"/>
</dbReference>
<organism evidence="11">
    <name type="scientific">Bluetongue virus 21</name>
    <dbReference type="NCBI Taxonomy" id="45030"/>
    <lineage>
        <taxon>Viruses</taxon>
        <taxon>Riboviria</taxon>
        <taxon>Orthornavirae</taxon>
        <taxon>Duplornaviricota</taxon>
        <taxon>Resentoviricetes</taxon>
        <taxon>Reovirales</taxon>
        <taxon>Sedoreoviridae</taxon>
        <taxon>Orbivirus</taxon>
        <taxon>Orbivirus caerulinguae</taxon>
        <taxon>Bluetongue virus</taxon>
    </lineage>
</organism>
<dbReference type="GO" id="GO:0005198">
    <property type="term" value="F:structural molecule activity"/>
    <property type="evidence" value="ECO:0007669"/>
    <property type="project" value="InterPro"/>
</dbReference>
<evidence type="ECO:0000256" key="10">
    <source>
        <dbReference type="ARBA" id="ARBA00024835"/>
    </source>
</evidence>
<gene>
    <name evidence="11" type="primary">VP5</name>
</gene>
<evidence type="ECO:0000256" key="4">
    <source>
        <dbReference type="ARBA" id="ARBA00022561"/>
    </source>
</evidence>
<dbReference type="InterPro" id="IPR000145">
    <property type="entry name" value="Capsid_VP5_Orbivir"/>
</dbReference>
<protein>
    <recommendedName>
        <fullName evidence="3">Outer capsid protein VP5</fullName>
    </recommendedName>
</protein>
<proteinExistence type="inferred from homology"/>
<keyword evidence="7" id="KW-1152">Outer capsid protein</keyword>
<sequence>MGKIIKSLSRFGKKVGNALTSNTAKKIYSTIGKAAERFAESEIGSAAIDGLVQGSVHSIMTGESYGESVKQAVLLNVLGAGDEIPDPLSPGERGIQMKIKEIEEEQRNELVRLKHGKEITKKFGEELEEIYQFMNGEVKDEEEQEEQYKVLCKAVNSYEKLLIAENDKMHILARALQREAAERTEAESTMVKEYRQKIDALKAAIEIERDGMQEEAIQEIAGMTADVLEAASEEVPLVGSRMATAIATGRAIEGAYKLKKVINALSGIDLSHLRTPKIEPTMVATTLEHRFEDIPDKKLAMSILAKNNAITANTREIQHIKEEILPKFKKVMDEEKELEGIDDKKIHPKSNDEVQSATVATAAKYIYIVHHGDSDDVFFFHCVSHFHANESFFLGFDLGIDVVHFEDFGGPFGTLLGAAQEAKGTYLERSVFAEFLNLAIGSTYTSPMHARRMIRSKTVHPIYLGSMHYDITYDTLKSNAQRIVYDDELQMHILRGPLHFQRRAILGALKFGAKVLGDKIDVPLFLKNA</sequence>
<dbReference type="EMBL" id="JN572916">
    <property type="protein sequence ID" value="AEZ52422.1"/>
    <property type="molecule type" value="Genomic_RNA"/>
</dbReference>
<evidence type="ECO:0000256" key="3">
    <source>
        <dbReference type="ARBA" id="ARBA00015353"/>
    </source>
</evidence>
<evidence type="ECO:0000256" key="7">
    <source>
        <dbReference type="ARBA" id="ARBA00022770"/>
    </source>
</evidence>
<reference evidence="11" key="2">
    <citation type="journal article" date="2013" name="Virus Res.">
        <title>Evidence of genetic reassortment between Indian isolate of bluetongue virus serotype 21 (BTV-21) and bluetongue virus serotype 16 (BTV-16).</title>
        <authorList>
            <person name="Shafiq M."/>
            <person name="Minakshi P."/>
            <person name="Bhateja A."/>
            <person name="Ranjan K."/>
            <person name="Prasad G."/>
        </authorList>
    </citation>
    <scope>NUCLEOTIDE SEQUENCE</scope>
    <source>
        <strain evidence="11">Kmno-7/06/IND</strain>
    </source>
</reference>
<comment type="similarity">
    <text evidence="2">Belongs to the orbivirus VP5 family.</text>
</comment>
<keyword evidence="9" id="KW-1160">Virus entry into host cell</keyword>
<evidence type="ECO:0000256" key="6">
    <source>
        <dbReference type="ARBA" id="ARBA00022648"/>
    </source>
</evidence>
<evidence type="ECO:0000256" key="9">
    <source>
        <dbReference type="ARBA" id="ARBA00023296"/>
    </source>
</evidence>
<comment type="function">
    <text evidence="10">VP5 protein is one of the two proteins (with VP2) which constitute the virus particle outer capsid. Acts as a membrane permeabilization protein that mediates release of viral particles from endosomal compartments into the cytoplasm. Permeabilization activity is probably negatively regulated by VP2 and is triggered by endosomal degradation of VP2 and exposure to low pH.</text>
</comment>
<name>K7NW12_BTV</name>
<evidence type="ECO:0000256" key="2">
    <source>
        <dbReference type="ARBA" id="ARBA00007624"/>
    </source>
</evidence>
<comment type="subcellular location">
    <subcellularLocation>
        <location evidence="1">Virion</location>
    </subcellularLocation>
</comment>
<keyword evidence="6" id="KW-1173">Viral penetration via permeabilization of host membrane</keyword>
<keyword evidence="4" id="KW-0167">Capsid protein</keyword>
<evidence type="ECO:0000256" key="1">
    <source>
        <dbReference type="ARBA" id="ARBA00004328"/>
    </source>
</evidence>
<evidence type="ECO:0000256" key="8">
    <source>
        <dbReference type="ARBA" id="ARBA00022844"/>
    </source>
</evidence>
<keyword evidence="5" id="KW-1162">Viral penetration into host cytoplasm</keyword>
<keyword evidence="8" id="KW-0946">Virion</keyword>
<evidence type="ECO:0000313" key="11">
    <source>
        <dbReference type="EMBL" id="AEZ52422.1"/>
    </source>
</evidence>
<accession>K7NW12</accession>